<protein>
    <submittedName>
        <fullName evidence="6">BTAD domain-containing putative transcriptional regulator</fullName>
    </submittedName>
</protein>
<dbReference type="SMART" id="SM01043">
    <property type="entry name" value="BTAD"/>
    <property type="match status" value="1"/>
</dbReference>
<sequence>MLRPRLFQRLDELREASVTWITGPPGCGKTSLASSYLAERHISGPWLQLDGDDADLATFFHYLGRAVQLAAVRGGPDLPTLMPQSIPNVLSFTRRYAQAIAARVDRPAVIVFDNYDHVGTETPLHEVVRELASYLPEGLSLLVLSRVEPPAAFARMRLHQSLRLLEGEELNLTRDEALALFNAQKPESGFSPEQDGHLDELLLETRGWFAGFTLLLAERSLSNAKRAVLRGKTQQLLFDYFAAELFGTIDPSTQDALLRTAALPTMTVADAVRISGDANVGRTLMELHRRNCFVVQRGPDEPVYEYHALFRAFLLNRVASSLSPDEWRDLQCRSAALLAQGGQTEAAAALYRSAGDWQALSTLAQREAPALIAAGRHRMLENWLIDLPDDLFVSTPWLSHWRAVARLPFDPVSARASFEQAYAGFQRDNDVVGLYATWAGAMESFFFEWRDFRLADPWISEFEALRTLHPVYPSRAVELRTYWAMGTLLHRQPQHPMLPAWAERAKALLDPTDRDLSVLLGGYLIIWFLWRGEAAEARTIIHRITPWTAPAMSPMVLILWSCATGLYHSVRGEVAQCRHSIETGLGVADQADLHAFDFLLTAQMARCSLVAGDPVAADGWMARMAPAMRHHSHIDGAFYQYLQCSAAAQRASWQLALDHGRGSLAMAIESGVPFVMATSHIALARALLERGSDPEWTEHIDAARAIGQAMNSQVIEYLCLELESRAALKRGDCEVVAQRLSSAMVLSAAMDGATWHVAGPQANSELYQYALSTGIEVEHVQRMIRRFHIAPPEAATAADTWPWPIRIHSLGGFELLCDDQPLRAAGKSQHRPLELLKCLLALGGHAVSQDRLTDALWPDAEGDAADQALRTTLHRLRKLLRHEHAVRLQDRQLSLDTDWVWADCLVFDQAAHLPPSNDVTWLRSALRRYRGPFLDGESMHWALAFRERLRSQFKRMAERLGDLLERDGDWQGAVDAYLEAIDVEPLAEGLHRRLMCAYEHLGRRSEVVATYQRCRQALLAQQGVSPALETQALYRQLADR</sequence>
<gene>
    <name evidence="6" type="ORF">WKW82_22855</name>
</gene>
<dbReference type="Gene3D" id="3.40.50.300">
    <property type="entry name" value="P-loop containing nucleotide triphosphate hydrolases"/>
    <property type="match status" value="1"/>
</dbReference>
<name>A0ABU8WPM8_9BURK</name>
<dbReference type="InterPro" id="IPR011990">
    <property type="entry name" value="TPR-like_helical_dom_sf"/>
</dbReference>
<dbReference type="Gene3D" id="1.25.40.10">
    <property type="entry name" value="Tetratricopeptide repeat domain"/>
    <property type="match status" value="1"/>
</dbReference>
<keyword evidence="3" id="KW-0802">TPR repeat</keyword>
<dbReference type="Pfam" id="PF25873">
    <property type="entry name" value="WHD_MalT"/>
    <property type="match status" value="1"/>
</dbReference>
<dbReference type="InterPro" id="IPR001867">
    <property type="entry name" value="OmpR/PhoB-type_DNA-bd"/>
</dbReference>
<dbReference type="InterPro" id="IPR016032">
    <property type="entry name" value="Sig_transdc_resp-reg_C-effctor"/>
</dbReference>
<dbReference type="InterPro" id="IPR019734">
    <property type="entry name" value="TPR_rpt"/>
</dbReference>
<dbReference type="PROSITE" id="PS50005">
    <property type="entry name" value="TPR"/>
    <property type="match status" value="1"/>
</dbReference>
<accession>A0ABU8WPM8</accession>
<feature type="domain" description="OmpR/PhoB-type" evidence="4">
    <location>
        <begin position="826"/>
        <end position="895"/>
    </location>
</feature>
<feature type="domain" description="Bacterial transcriptional activator" evidence="5">
    <location>
        <begin position="902"/>
        <end position="1038"/>
    </location>
</feature>
<dbReference type="Pfam" id="PF03704">
    <property type="entry name" value="BTAD"/>
    <property type="match status" value="1"/>
</dbReference>
<keyword evidence="7" id="KW-1185">Reference proteome</keyword>
<evidence type="ECO:0000259" key="5">
    <source>
        <dbReference type="SMART" id="SM01043"/>
    </source>
</evidence>
<dbReference type="Gene3D" id="1.10.10.10">
    <property type="entry name" value="Winged helix-like DNA-binding domain superfamily/Winged helix DNA-binding domain"/>
    <property type="match status" value="1"/>
</dbReference>
<dbReference type="InterPro" id="IPR059106">
    <property type="entry name" value="WHD_MalT"/>
</dbReference>
<dbReference type="SUPFAM" id="SSF52540">
    <property type="entry name" value="P-loop containing nucleoside triphosphate hydrolases"/>
    <property type="match status" value="1"/>
</dbReference>
<keyword evidence="2" id="KW-0238">DNA-binding</keyword>
<proteinExistence type="inferred from homology"/>
<evidence type="ECO:0000313" key="6">
    <source>
        <dbReference type="EMBL" id="MEJ8849507.1"/>
    </source>
</evidence>
<dbReference type="PANTHER" id="PTHR35807">
    <property type="entry name" value="TRANSCRIPTIONAL REGULATOR REDD-RELATED"/>
    <property type="match status" value="1"/>
</dbReference>
<evidence type="ECO:0000256" key="3">
    <source>
        <dbReference type="PROSITE-ProRule" id="PRU00339"/>
    </source>
</evidence>
<comment type="similarity">
    <text evidence="1">Belongs to the AfsR/DnrI/RedD regulatory family.</text>
</comment>
<evidence type="ECO:0000259" key="4">
    <source>
        <dbReference type="SMART" id="SM00862"/>
    </source>
</evidence>
<evidence type="ECO:0000256" key="2">
    <source>
        <dbReference type="ARBA" id="ARBA00023125"/>
    </source>
</evidence>
<dbReference type="Proteomes" id="UP001385892">
    <property type="component" value="Unassembled WGS sequence"/>
</dbReference>
<dbReference type="InterPro" id="IPR027417">
    <property type="entry name" value="P-loop_NTPase"/>
</dbReference>
<evidence type="ECO:0000256" key="1">
    <source>
        <dbReference type="ARBA" id="ARBA00005820"/>
    </source>
</evidence>
<dbReference type="SMART" id="SM00862">
    <property type="entry name" value="Trans_reg_C"/>
    <property type="match status" value="1"/>
</dbReference>
<dbReference type="InterPro" id="IPR005158">
    <property type="entry name" value="BTAD"/>
</dbReference>
<evidence type="ECO:0000313" key="7">
    <source>
        <dbReference type="Proteomes" id="UP001385892"/>
    </source>
</evidence>
<dbReference type="Pfam" id="PF13401">
    <property type="entry name" value="AAA_22"/>
    <property type="match status" value="1"/>
</dbReference>
<dbReference type="InterPro" id="IPR049945">
    <property type="entry name" value="AAA_22"/>
</dbReference>
<dbReference type="EMBL" id="JBBKZT010000011">
    <property type="protein sequence ID" value="MEJ8849507.1"/>
    <property type="molecule type" value="Genomic_DNA"/>
</dbReference>
<dbReference type="InterPro" id="IPR036388">
    <property type="entry name" value="WH-like_DNA-bd_sf"/>
</dbReference>
<dbReference type="RefSeq" id="WP_340344641.1">
    <property type="nucleotide sequence ID" value="NZ_JBBKZT010000011.1"/>
</dbReference>
<comment type="caution">
    <text evidence="6">The sequence shown here is derived from an EMBL/GenBank/DDBJ whole genome shotgun (WGS) entry which is preliminary data.</text>
</comment>
<feature type="repeat" description="TPR" evidence="3">
    <location>
        <begin position="954"/>
        <end position="987"/>
    </location>
</feature>
<dbReference type="SUPFAM" id="SSF48452">
    <property type="entry name" value="TPR-like"/>
    <property type="match status" value="1"/>
</dbReference>
<reference evidence="6 7" key="1">
    <citation type="submission" date="2024-03" db="EMBL/GenBank/DDBJ databases">
        <title>Novel species of the genus Variovorax.</title>
        <authorList>
            <person name="Liu Q."/>
            <person name="Xin Y.-H."/>
        </authorList>
    </citation>
    <scope>NUCLEOTIDE SEQUENCE [LARGE SCALE GENOMIC DNA]</scope>
    <source>
        <strain evidence="6 7">KACC 18900</strain>
    </source>
</reference>
<dbReference type="SUPFAM" id="SSF46894">
    <property type="entry name" value="C-terminal effector domain of the bipartite response regulators"/>
    <property type="match status" value="1"/>
</dbReference>
<organism evidence="6 7">
    <name type="scientific">Variovorax rhizosphaerae</name>
    <dbReference type="NCBI Taxonomy" id="1836200"/>
    <lineage>
        <taxon>Bacteria</taxon>
        <taxon>Pseudomonadati</taxon>
        <taxon>Pseudomonadota</taxon>
        <taxon>Betaproteobacteria</taxon>
        <taxon>Burkholderiales</taxon>
        <taxon>Comamonadaceae</taxon>
        <taxon>Variovorax</taxon>
    </lineage>
</organism>
<dbReference type="InterPro" id="IPR051677">
    <property type="entry name" value="AfsR-DnrI-RedD_regulator"/>
</dbReference>